<dbReference type="InterPro" id="IPR001119">
    <property type="entry name" value="SLH_dom"/>
</dbReference>
<feature type="region of interest" description="Disordered" evidence="1">
    <location>
        <begin position="66"/>
        <end position="88"/>
    </location>
</feature>
<keyword evidence="5" id="KW-1185">Reference proteome</keyword>
<dbReference type="EMBL" id="JADEWZ010000015">
    <property type="protein sequence ID" value="MBE9116591.1"/>
    <property type="molecule type" value="Genomic_DNA"/>
</dbReference>
<proteinExistence type="predicted"/>
<dbReference type="Pfam" id="PF00395">
    <property type="entry name" value="SLH"/>
    <property type="match status" value="3"/>
</dbReference>
<dbReference type="PROSITE" id="PS51272">
    <property type="entry name" value="SLH"/>
    <property type="match status" value="3"/>
</dbReference>
<sequence length="318" mass="35837">MSFSPEPNPQQSPRDPDEWIAVVIAFSAIAAILFWVLGRSPNEVGLKRSPFLANLFQEEIEPEGNRGKLKEEILEEPDESPLRERVSRREREVRPVPLETEEKEIIQQPLSADLEQPVAREPLLEAEEMPKVVPFTDVPENYWAYGAIAALSDRKIIEGFPDGTFQPDKPITRAEFAAQLPKVFERPENESAINFEDVSQDFWAAPRIDETVQMGFMQGYPGDVFRPNKEITRLEALVTLATGLNLDSPAAPGEILEKYRDREKIDDWAVKQIAAATEAGLTDELPNPKQLNPSQPATRAELASMLYQALKFAEQSEQ</sequence>
<dbReference type="AlphaFoldDB" id="A0A8J7DZK7"/>
<evidence type="ECO:0000256" key="2">
    <source>
        <dbReference type="SAM" id="Phobius"/>
    </source>
</evidence>
<dbReference type="InterPro" id="IPR051465">
    <property type="entry name" value="Cell_Envelope_Struct_Comp"/>
</dbReference>
<dbReference type="PANTHER" id="PTHR43308:SF5">
    <property type="entry name" value="S-LAYER PROTEIN _ PEPTIDOGLYCAN ENDO-BETA-N-ACETYLGLUCOSAMINIDASE"/>
    <property type="match status" value="1"/>
</dbReference>
<keyword evidence="2" id="KW-0472">Membrane</keyword>
<evidence type="ECO:0000313" key="5">
    <source>
        <dbReference type="Proteomes" id="UP000654482"/>
    </source>
</evidence>
<evidence type="ECO:0000313" key="4">
    <source>
        <dbReference type="EMBL" id="MBE9116591.1"/>
    </source>
</evidence>
<feature type="domain" description="SLH" evidence="3">
    <location>
        <begin position="131"/>
        <end position="194"/>
    </location>
</feature>
<feature type="domain" description="SLH" evidence="3">
    <location>
        <begin position="195"/>
        <end position="254"/>
    </location>
</feature>
<comment type="caution">
    <text evidence="4">The sequence shown here is derived from an EMBL/GenBank/DDBJ whole genome shotgun (WGS) entry which is preliminary data.</text>
</comment>
<keyword evidence="2" id="KW-0812">Transmembrane</keyword>
<name>A0A8J7DZK7_9CYAN</name>
<reference evidence="4" key="1">
    <citation type="submission" date="2020-10" db="EMBL/GenBank/DDBJ databases">
        <authorList>
            <person name="Castelo-Branco R."/>
            <person name="Eusebio N."/>
            <person name="Adriana R."/>
            <person name="Vieira A."/>
            <person name="Brugerolle De Fraissinette N."/>
            <person name="Rezende De Castro R."/>
            <person name="Schneider M.P."/>
            <person name="Vasconcelos V."/>
            <person name="Leao P.N."/>
        </authorList>
    </citation>
    <scope>NUCLEOTIDE SEQUENCE</scope>
    <source>
        <strain evidence="4">LEGE 07157</strain>
    </source>
</reference>
<keyword evidence="2" id="KW-1133">Transmembrane helix</keyword>
<evidence type="ECO:0000256" key="1">
    <source>
        <dbReference type="SAM" id="MobiDB-lite"/>
    </source>
</evidence>
<evidence type="ECO:0000259" key="3">
    <source>
        <dbReference type="PROSITE" id="PS51272"/>
    </source>
</evidence>
<protein>
    <submittedName>
        <fullName evidence="4">S-layer homology domain-containing protein</fullName>
    </submittedName>
</protein>
<dbReference type="Proteomes" id="UP000654482">
    <property type="component" value="Unassembled WGS sequence"/>
</dbReference>
<feature type="transmembrane region" description="Helical" evidence="2">
    <location>
        <begin position="20"/>
        <end position="38"/>
    </location>
</feature>
<accession>A0A8J7DZK7</accession>
<feature type="domain" description="SLH" evidence="3">
    <location>
        <begin position="256"/>
        <end position="318"/>
    </location>
</feature>
<gene>
    <name evidence="4" type="ORF">IQ249_11835</name>
</gene>
<organism evidence="4 5">
    <name type="scientific">Lusitaniella coriacea LEGE 07157</name>
    <dbReference type="NCBI Taxonomy" id="945747"/>
    <lineage>
        <taxon>Bacteria</taxon>
        <taxon>Bacillati</taxon>
        <taxon>Cyanobacteriota</taxon>
        <taxon>Cyanophyceae</taxon>
        <taxon>Spirulinales</taxon>
        <taxon>Lusitaniellaceae</taxon>
        <taxon>Lusitaniella</taxon>
    </lineage>
</organism>
<dbReference type="PANTHER" id="PTHR43308">
    <property type="entry name" value="OUTER MEMBRANE PROTEIN ALPHA-RELATED"/>
    <property type="match status" value="1"/>
</dbReference>
<dbReference type="RefSeq" id="WP_194029674.1">
    <property type="nucleotide sequence ID" value="NZ_JADEWZ010000015.1"/>
</dbReference>